<name>A0A0F9J0L6_9ZZZZ</name>
<dbReference type="AlphaFoldDB" id="A0A0F9J0L6"/>
<dbReference type="InterPro" id="IPR002508">
    <property type="entry name" value="MurNAc-LAA_cat"/>
</dbReference>
<dbReference type="Pfam" id="PF01520">
    <property type="entry name" value="Amidase_3"/>
    <property type="match status" value="1"/>
</dbReference>
<dbReference type="CDD" id="cd02696">
    <property type="entry name" value="MurNAc-LAA"/>
    <property type="match status" value="1"/>
</dbReference>
<gene>
    <name evidence="2" type="ORF">LCGC14_1514560</name>
</gene>
<feature type="domain" description="MurNAc-LAA" evidence="1">
    <location>
        <begin position="66"/>
        <end position="173"/>
    </location>
</feature>
<dbReference type="GO" id="GO:0008745">
    <property type="term" value="F:N-acetylmuramoyl-L-alanine amidase activity"/>
    <property type="evidence" value="ECO:0007669"/>
    <property type="project" value="InterPro"/>
</dbReference>
<organism evidence="2">
    <name type="scientific">marine sediment metagenome</name>
    <dbReference type="NCBI Taxonomy" id="412755"/>
    <lineage>
        <taxon>unclassified sequences</taxon>
        <taxon>metagenomes</taxon>
        <taxon>ecological metagenomes</taxon>
    </lineage>
</organism>
<dbReference type="GO" id="GO:0009253">
    <property type="term" value="P:peptidoglycan catabolic process"/>
    <property type="evidence" value="ECO:0007669"/>
    <property type="project" value="InterPro"/>
</dbReference>
<dbReference type="GO" id="GO:0030288">
    <property type="term" value="C:outer membrane-bounded periplasmic space"/>
    <property type="evidence" value="ECO:0007669"/>
    <property type="project" value="TreeGrafter"/>
</dbReference>
<dbReference type="PANTHER" id="PTHR30404:SF8">
    <property type="entry name" value="AUTOLYSIN PH-RELATED"/>
    <property type="match status" value="1"/>
</dbReference>
<sequence length="210" mass="23907">MRIYLNAGHSIEERGGYGGGQKENEKTMDLCSIVANLLRIQGFEVLEVPDKLKLRESINWVNRYVVDYKRDIAISLHFNAHSNPGISGTEVFYYIKENTNEKASVLSERVSNALGIRNRGAKPDTWAFTGLLGWLRLTQCASFLIEVSFLTSPEDMRRYDSKKAAQGILLGIQAISNTDEEITNLRQQIVSLKRQVIELLWFIIAKWKGR</sequence>
<comment type="caution">
    <text evidence="2">The sequence shown here is derived from an EMBL/GenBank/DDBJ whole genome shotgun (WGS) entry which is preliminary data.</text>
</comment>
<dbReference type="EMBL" id="LAZR01011156">
    <property type="protein sequence ID" value="KKM63133.1"/>
    <property type="molecule type" value="Genomic_DNA"/>
</dbReference>
<dbReference type="SMART" id="SM00646">
    <property type="entry name" value="Ami_3"/>
    <property type="match status" value="1"/>
</dbReference>
<proteinExistence type="predicted"/>
<reference evidence="2" key="1">
    <citation type="journal article" date="2015" name="Nature">
        <title>Complex archaea that bridge the gap between prokaryotes and eukaryotes.</title>
        <authorList>
            <person name="Spang A."/>
            <person name="Saw J.H."/>
            <person name="Jorgensen S.L."/>
            <person name="Zaremba-Niedzwiedzka K."/>
            <person name="Martijn J."/>
            <person name="Lind A.E."/>
            <person name="van Eijk R."/>
            <person name="Schleper C."/>
            <person name="Guy L."/>
            <person name="Ettema T.J."/>
        </authorList>
    </citation>
    <scope>NUCLEOTIDE SEQUENCE</scope>
</reference>
<dbReference type="Gene3D" id="3.40.630.40">
    <property type="entry name" value="Zn-dependent exopeptidases"/>
    <property type="match status" value="1"/>
</dbReference>
<accession>A0A0F9J0L6</accession>
<dbReference type="PANTHER" id="PTHR30404">
    <property type="entry name" value="N-ACETYLMURAMOYL-L-ALANINE AMIDASE"/>
    <property type="match status" value="1"/>
</dbReference>
<evidence type="ECO:0000259" key="1">
    <source>
        <dbReference type="SMART" id="SM00646"/>
    </source>
</evidence>
<evidence type="ECO:0000313" key="2">
    <source>
        <dbReference type="EMBL" id="KKM63133.1"/>
    </source>
</evidence>
<protein>
    <recommendedName>
        <fullName evidence="1">MurNAc-LAA domain-containing protein</fullName>
    </recommendedName>
</protein>
<dbReference type="SUPFAM" id="SSF53187">
    <property type="entry name" value="Zn-dependent exopeptidases"/>
    <property type="match status" value="1"/>
</dbReference>
<dbReference type="InterPro" id="IPR050695">
    <property type="entry name" value="N-acetylmuramoyl_amidase_3"/>
</dbReference>